<dbReference type="CDD" id="cd11386">
    <property type="entry name" value="MCP_signal"/>
    <property type="match status" value="1"/>
</dbReference>
<evidence type="ECO:0000313" key="4">
    <source>
        <dbReference type="Proteomes" id="UP000306409"/>
    </source>
</evidence>
<name>A0A4V6EP76_9FIRM</name>
<evidence type="ECO:0000256" key="1">
    <source>
        <dbReference type="ARBA" id="ARBA00023224"/>
    </source>
</evidence>
<dbReference type="PRINTS" id="PR00260">
    <property type="entry name" value="CHEMTRNSDUCR"/>
</dbReference>
<dbReference type="OrthoDB" id="597657at2"/>
<keyword evidence="4" id="KW-1185">Reference proteome</keyword>
<dbReference type="InterPro" id="IPR004089">
    <property type="entry name" value="MCPsignal_dom"/>
</dbReference>
<protein>
    <submittedName>
        <fullName evidence="3">Uncharacterized protein</fullName>
    </submittedName>
</protein>
<dbReference type="GO" id="GO:0004888">
    <property type="term" value="F:transmembrane signaling receptor activity"/>
    <property type="evidence" value="ECO:0007669"/>
    <property type="project" value="InterPro"/>
</dbReference>
<dbReference type="EMBL" id="CP061336">
    <property type="protein sequence ID" value="QNU68376.1"/>
    <property type="molecule type" value="Genomic_DNA"/>
</dbReference>
<reference evidence="3 4" key="1">
    <citation type="submission" date="2020-09" db="EMBL/GenBank/DDBJ databases">
        <title>Characterization and genome sequencing of Ruminiclostridium sp. nov. MA18.</title>
        <authorList>
            <person name="Rettenmaier R."/>
            <person name="Kowollik M.-L."/>
            <person name="Liebl W."/>
            <person name="Zverlov V."/>
        </authorList>
    </citation>
    <scope>NUCLEOTIDE SEQUENCE [LARGE SCALE GENOMIC DNA]</scope>
    <source>
        <strain evidence="3 4">MA18</strain>
    </source>
</reference>
<evidence type="ECO:0000313" key="3">
    <source>
        <dbReference type="EMBL" id="QNU68376.1"/>
    </source>
</evidence>
<keyword evidence="1" id="KW-0807">Transducer</keyword>
<dbReference type="GO" id="GO:0016020">
    <property type="term" value="C:membrane"/>
    <property type="evidence" value="ECO:0007669"/>
    <property type="project" value="InterPro"/>
</dbReference>
<dbReference type="PROSITE" id="PS50111">
    <property type="entry name" value="CHEMOTAXIS_TRANSDUC_2"/>
    <property type="match status" value="1"/>
</dbReference>
<comment type="similarity">
    <text evidence="2">Belongs to the methyl-accepting chemotaxis (MCP) protein family.</text>
</comment>
<dbReference type="KEGG" id="rher:EHE19_008225"/>
<dbReference type="PANTHER" id="PTHR32089">
    <property type="entry name" value="METHYL-ACCEPTING CHEMOTAXIS PROTEIN MCPB"/>
    <property type="match status" value="1"/>
</dbReference>
<proteinExistence type="inferred from homology"/>
<dbReference type="GO" id="GO:0006935">
    <property type="term" value="P:chemotaxis"/>
    <property type="evidence" value="ECO:0007669"/>
    <property type="project" value="InterPro"/>
</dbReference>
<dbReference type="Gene3D" id="1.10.287.950">
    <property type="entry name" value="Methyl-accepting chemotaxis protein"/>
    <property type="match status" value="1"/>
</dbReference>
<dbReference type="RefSeq" id="WP_137696395.1">
    <property type="nucleotide sequence ID" value="NZ_CP061336.1"/>
</dbReference>
<gene>
    <name evidence="3" type="ORF">EHE19_008225</name>
</gene>
<dbReference type="Proteomes" id="UP000306409">
    <property type="component" value="Chromosome"/>
</dbReference>
<dbReference type="Pfam" id="PF00015">
    <property type="entry name" value="MCPsignal"/>
    <property type="match status" value="1"/>
</dbReference>
<dbReference type="PANTHER" id="PTHR32089:SF112">
    <property type="entry name" value="LYSOZYME-LIKE PROTEIN-RELATED"/>
    <property type="match status" value="1"/>
</dbReference>
<sequence>MEQKVFIIENEKKANQATTNILFGATLAFPAIIILGLLKFWNFDMAKLYVYCLIGSICTVSPYLLRKIRVNNTFLKYYTITMSAVVIGVLNLNYQIGIRLMFMLPIALTCIYFERRLTLTALVLELINIISTNYFRFMSDPLYSENPFGNYIYHTAEYVLELLILSVIFIWIANRTKNLLNSLSDSEEQSLVFIDKLKGIMSSSQNASETLSTSVKELLSAIEQTTASNENINFNADSASKGCEKNLQYIESTNTTVANISDTLKLISSKTQKLSEVSQNTSLAAEESEKVIFNAISNMEEVELSTVQNKDIINSLGERSKEVGRIIEMITSIAEQTNLLALNAAIESARAGEHGKGFAVVSDEIRKLAEQSANAAKDISNIINQIQNDTEKAVYSIDQSYATIKVGIELVKNAGDSFEKLKSLQAVSDQEIQEIAQNSKQTSEYGHEIAEVISNTKSITSKSLDEIRAIASATSTQTALMQEILSSFAVIDNIADQLLKLSNSNDII</sequence>
<evidence type="ECO:0000256" key="2">
    <source>
        <dbReference type="ARBA" id="ARBA00029447"/>
    </source>
</evidence>
<dbReference type="GO" id="GO:0007165">
    <property type="term" value="P:signal transduction"/>
    <property type="evidence" value="ECO:0007669"/>
    <property type="project" value="UniProtKB-KW"/>
</dbReference>
<accession>A0A4V6EP76</accession>
<organism evidence="3 4">
    <name type="scientific">Ruminiclostridium herbifermentans</name>
    <dbReference type="NCBI Taxonomy" id="2488810"/>
    <lineage>
        <taxon>Bacteria</taxon>
        <taxon>Bacillati</taxon>
        <taxon>Bacillota</taxon>
        <taxon>Clostridia</taxon>
        <taxon>Eubacteriales</taxon>
        <taxon>Oscillospiraceae</taxon>
        <taxon>Ruminiclostridium</taxon>
    </lineage>
</organism>
<dbReference type="AlphaFoldDB" id="A0A4V6EP76"/>
<dbReference type="SUPFAM" id="SSF58104">
    <property type="entry name" value="Methyl-accepting chemotaxis protein (MCP) signaling domain"/>
    <property type="match status" value="1"/>
</dbReference>
<dbReference type="InterPro" id="IPR004090">
    <property type="entry name" value="Chemotax_Me-accpt_rcpt"/>
</dbReference>
<dbReference type="SMART" id="SM00283">
    <property type="entry name" value="MA"/>
    <property type="match status" value="1"/>
</dbReference>